<comment type="caution">
    <text evidence="2">The sequence shown here is derived from an EMBL/GenBank/DDBJ whole genome shotgun (WGS) entry which is preliminary data.</text>
</comment>
<evidence type="ECO:0000313" key="3">
    <source>
        <dbReference type="Proteomes" id="UP001565435"/>
    </source>
</evidence>
<dbReference type="InterPro" id="IPR034768">
    <property type="entry name" value="4FE4S_WBL"/>
</dbReference>
<reference evidence="2 3" key="1">
    <citation type="submission" date="2024-07" db="EMBL/GenBank/DDBJ databases">
        <title>Mealworm larvae gut microbial communities from Newark, Delaware, USA.</title>
        <authorList>
            <person name="Blenner M."/>
        </authorList>
    </citation>
    <scope>NUCLEOTIDE SEQUENCE [LARGE SCALE GENOMIC DNA]</scope>
    <source>
        <strain evidence="2 3">UD i117</strain>
    </source>
</reference>
<proteinExistence type="predicted"/>
<dbReference type="EMBL" id="JBGBYS010000029">
    <property type="protein sequence ID" value="MEY9260419.1"/>
    <property type="molecule type" value="Genomic_DNA"/>
</dbReference>
<evidence type="ECO:0000313" key="2">
    <source>
        <dbReference type="EMBL" id="MEY9260419.1"/>
    </source>
</evidence>
<name>A0ABV4EPF2_BREEP</name>
<dbReference type="Pfam" id="PF02467">
    <property type="entry name" value="Whib"/>
    <property type="match status" value="1"/>
</dbReference>
<feature type="domain" description="4Fe-4S Wbl-type" evidence="1">
    <location>
        <begin position="53"/>
        <end position="109"/>
    </location>
</feature>
<dbReference type="Proteomes" id="UP001565435">
    <property type="component" value="Unassembled WGS sequence"/>
</dbReference>
<evidence type="ECO:0000259" key="1">
    <source>
        <dbReference type="PROSITE" id="PS51674"/>
    </source>
</evidence>
<protein>
    <recommendedName>
        <fullName evidence="1">4Fe-4S Wbl-type domain-containing protein</fullName>
    </recommendedName>
</protein>
<sequence length="116" mass="13282">MTADAYTDDYYDAGTAELEYALRRAAHFGLTRQQLDEYRKFSDVLADLPDPVACSYEPEMWFSTSFEERDYAKSVCARCPVLDACKDYTNVISPKYGIWAGQSTATLYRFGRKDEP</sequence>
<dbReference type="PROSITE" id="PS51674">
    <property type="entry name" value="4FE4S_WBL"/>
    <property type="match status" value="1"/>
</dbReference>
<keyword evidence="3" id="KW-1185">Reference proteome</keyword>
<organism evidence="2 3">
    <name type="scientific">Brevibacterium epidermidis</name>
    <dbReference type="NCBI Taxonomy" id="1698"/>
    <lineage>
        <taxon>Bacteria</taxon>
        <taxon>Bacillati</taxon>
        <taxon>Actinomycetota</taxon>
        <taxon>Actinomycetes</taxon>
        <taxon>Micrococcales</taxon>
        <taxon>Brevibacteriaceae</taxon>
        <taxon>Brevibacterium</taxon>
    </lineage>
</organism>
<dbReference type="RefSeq" id="WP_370037261.1">
    <property type="nucleotide sequence ID" value="NZ_JBGBYS010000029.1"/>
</dbReference>
<accession>A0ABV4EPF2</accession>
<gene>
    <name evidence="2" type="ORF">ABH903_003466</name>
</gene>